<feature type="transmembrane region" description="Helical" evidence="6">
    <location>
        <begin position="200"/>
        <end position="218"/>
    </location>
</feature>
<evidence type="ECO:0000256" key="4">
    <source>
        <dbReference type="ARBA" id="ARBA00022989"/>
    </source>
</evidence>
<dbReference type="SMART" id="SM01021">
    <property type="entry name" value="Bac_rhodopsin"/>
    <property type="match status" value="1"/>
</dbReference>
<evidence type="ECO:0000313" key="8">
    <source>
        <dbReference type="Proteomes" id="UP000298327"/>
    </source>
</evidence>
<dbReference type="Gene3D" id="1.20.1070.10">
    <property type="entry name" value="Rhodopsin 7-helix transmembrane proteins"/>
    <property type="match status" value="1"/>
</dbReference>
<dbReference type="CDD" id="cd15239">
    <property type="entry name" value="7tm_YRO2_fungal-like"/>
    <property type="match status" value="1"/>
</dbReference>
<keyword evidence="5 6" id="KW-0472">Membrane</keyword>
<name>A0A4Y9YTL3_9AGAM</name>
<dbReference type="SUPFAM" id="SSF81321">
    <property type="entry name" value="Family A G protein-coupled receptor-like"/>
    <property type="match status" value="1"/>
</dbReference>
<evidence type="ECO:0000256" key="1">
    <source>
        <dbReference type="ARBA" id="ARBA00004141"/>
    </source>
</evidence>
<organism evidence="7 8">
    <name type="scientific">Dentipellis fragilis</name>
    <dbReference type="NCBI Taxonomy" id="205917"/>
    <lineage>
        <taxon>Eukaryota</taxon>
        <taxon>Fungi</taxon>
        <taxon>Dikarya</taxon>
        <taxon>Basidiomycota</taxon>
        <taxon>Agaricomycotina</taxon>
        <taxon>Agaricomycetes</taxon>
        <taxon>Russulales</taxon>
        <taxon>Hericiaceae</taxon>
        <taxon>Dentipellis</taxon>
    </lineage>
</organism>
<keyword evidence="8" id="KW-1185">Reference proteome</keyword>
<feature type="transmembrane region" description="Helical" evidence="6">
    <location>
        <begin position="33"/>
        <end position="53"/>
    </location>
</feature>
<dbReference type="AlphaFoldDB" id="A0A4Y9YTL3"/>
<protein>
    <submittedName>
        <fullName evidence="7">Uncharacterized protein</fullName>
    </submittedName>
</protein>
<feature type="transmembrane region" description="Helical" evidence="6">
    <location>
        <begin position="230"/>
        <end position="250"/>
    </location>
</feature>
<feature type="transmembrane region" description="Helical" evidence="6">
    <location>
        <begin position="60"/>
        <end position="79"/>
    </location>
</feature>
<dbReference type="GO" id="GO:0005783">
    <property type="term" value="C:endoplasmic reticulum"/>
    <property type="evidence" value="ECO:0007669"/>
    <property type="project" value="TreeGrafter"/>
</dbReference>
<feature type="transmembrane region" description="Helical" evidence="6">
    <location>
        <begin position="136"/>
        <end position="154"/>
    </location>
</feature>
<gene>
    <name evidence="7" type="ORF">EVG20_g5324</name>
</gene>
<comment type="similarity">
    <text evidence="2">Belongs to the archaeal/bacterial/fungal opsin family.</text>
</comment>
<evidence type="ECO:0000256" key="2">
    <source>
        <dbReference type="ARBA" id="ARBA00008130"/>
    </source>
</evidence>
<sequence>MSDASFSPVVLNDALGSNPPDANLHQSTHASDWMWTVFSIMTLADLLWIFWSFRGPRNFLFHQISIIILTVSSIAYFSMASNLGHTPITVEFNRSHIGPITRDIWYVRYIQWFINAPLELLLLFIGTGFPLRSTFVTLFMADALVVLGLVGSLVHSTYKWGYYTFGVFALFYVFGHVFFNTARSEFPSPTGRTRGPFIGTAAILAFLWTIYPIIWALADGGNVINPSAEMTWYGIMDVLTGPCFLAYFIFSHQEVELPGNAAPAARGDVKA</sequence>
<proteinExistence type="inferred from homology"/>
<keyword evidence="4 6" id="KW-1133">Transmembrane helix</keyword>
<dbReference type="InterPro" id="IPR043476">
    <property type="entry name" value="Yro2-like_7TM"/>
</dbReference>
<evidence type="ECO:0000256" key="5">
    <source>
        <dbReference type="ARBA" id="ARBA00023136"/>
    </source>
</evidence>
<dbReference type="PANTHER" id="PTHR28286">
    <property type="match status" value="1"/>
</dbReference>
<dbReference type="GO" id="GO:0005886">
    <property type="term" value="C:plasma membrane"/>
    <property type="evidence" value="ECO:0007669"/>
    <property type="project" value="TreeGrafter"/>
</dbReference>
<dbReference type="EMBL" id="SEOQ01000310">
    <property type="protein sequence ID" value="TFY65764.1"/>
    <property type="molecule type" value="Genomic_DNA"/>
</dbReference>
<evidence type="ECO:0000313" key="7">
    <source>
        <dbReference type="EMBL" id="TFY65764.1"/>
    </source>
</evidence>
<dbReference type="InterPro" id="IPR001425">
    <property type="entry name" value="Arc/bac/fun_rhodopsins"/>
</dbReference>
<evidence type="ECO:0000256" key="6">
    <source>
        <dbReference type="SAM" id="Phobius"/>
    </source>
</evidence>
<dbReference type="PRINTS" id="PR00251">
    <property type="entry name" value="BACTRLOPSIN"/>
</dbReference>
<comment type="subcellular location">
    <subcellularLocation>
        <location evidence="1">Membrane</location>
        <topology evidence="1">Multi-pass membrane protein</topology>
    </subcellularLocation>
</comment>
<evidence type="ECO:0000256" key="3">
    <source>
        <dbReference type="ARBA" id="ARBA00022692"/>
    </source>
</evidence>
<dbReference type="OrthoDB" id="536545at2759"/>
<comment type="caution">
    <text evidence="7">The sequence shown here is derived from an EMBL/GenBank/DDBJ whole genome shotgun (WGS) entry which is preliminary data.</text>
</comment>
<accession>A0A4Y9YTL3</accession>
<feature type="transmembrane region" description="Helical" evidence="6">
    <location>
        <begin position="109"/>
        <end position="129"/>
    </location>
</feature>
<reference evidence="7 8" key="1">
    <citation type="submission" date="2019-02" db="EMBL/GenBank/DDBJ databases">
        <title>Genome sequencing of the rare red list fungi Dentipellis fragilis.</title>
        <authorList>
            <person name="Buettner E."/>
            <person name="Kellner H."/>
        </authorList>
    </citation>
    <scope>NUCLEOTIDE SEQUENCE [LARGE SCALE GENOMIC DNA]</scope>
    <source>
        <strain evidence="7 8">DSM 105465</strain>
    </source>
</reference>
<keyword evidence="3 6" id="KW-0812">Transmembrane</keyword>
<dbReference type="Pfam" id="PF01036">
    <property type="entry name" value="Bac_rhodopsin"/>
    <property type="match status" value="1"/>
</dbReference>
<dbReference type="Proteomes" id="UP000298327">
    <property type="component" value="Unassembled WGS sequence"/>
</dbReference>
<dbReference type="PANTHER" id="PTHR28286:SF1">
    <property type="entry name" value="30 KDA HEAT SHOCK PROTEIN-RELATED"/>
    <property type="match status" value="1"/>
</dbReference>
<feature type="transmembrane region" description="Helical" evidence="6">
    <location>
        <begin position="160"/>
        <end position="179"/>
    </location>
</feature>